<feature type="chain" id="PRO_5040352523" description="Secreted protein" evidence="1">
    <location>
        <begin position="32"/>
        <end position="78"/>
    </location>
</feature>
<dbReference type="Proteomes" id="UP000772434">
    <property type="component" value="Unassembled WGS sequence"/>
</dbReference>
<keyword evidence="1" id="KW-0732">Signal</keyword>
<dbReference type="AlphaFoldDB" id="A0A9P5TX37"/>
<feature type="signal peptide" evidence="1">
    <location>
        <begin position="1"/>
        <end position="31"/>
    </location>
</feature>
<reference evidence="2" key="1">
    <citation type="submission" date="2020-11" db="EMBL/GenBank/DDBJ databases">
        <authorList>
            <consortium name="DOE Joint Genome Institute"/>
            <person name="Ahrendt S."/>
            <person name="Riley R."/>
            <person name="Andreopoulos W."/>
            <person name="Labutti K."/>
            <person name="Pangilinan J."/>
            <person name="Ruiz-Duenas F.J."/>
            <person name="Barrasa J.M."/>
            <person name="Sanchez-Garcia M."/>
            <person name="Camarero S."/>
            <person name="Miyauchi S."/>
            <person name="Serrano A."/>
            <person name="Linde D."/>
            <person name="Babiker R."/>
            <person name="Drula E."/>
            <person name="Ayuso-Fernandez I."/>
            <person name="Pacheco R."/>
            <person name="Padilla G."/>
            <person name="Ferreira P."/>
            <person name="Barriuso J."/>
            <person name="Kellner H."/>
            <person name="Castanera R."/>
            <person name="Alfaro M."/>
            <person name="Ramirez L."/>
            <person name="Pisabarro A.G."/>
            <person name="Kuo A."/>
            <person name="Tritt A."/>
            <person name="Lipzen A."/>
            <person name="He G."/>
            <person name="Yan M."/>
            <person name="Ng V."/>
            <person name="Cullen D."/>
            <person name="Martin F."/>
            <person name="Rosso M.-N."/>
            <person name="Henrissat B."/>
            <person name="Hibbett D."/>
            <person name="Martinez A.T."/>
            <person name="Grigoriev I.V."/>
        </authorList>
    </citation>
    <scope>NUCLEOTIDE SEQUENCE</scope>
    <source>
        <strain evidence="2">AH 40177</strain>
    </source>
</reference>
<keyword evidence="3" id="KW-1185">Reference proteome</keyword>
<proteinExistence type="predicted"/>
<evidence type="ECO:0000313" key="3">
    <source>
        <dbReference type="Proteomes" id="UP000772434"/>
    </source>
</evidence>
<sequence length="78" mass="8845">MCEWRVGMVSKMILLPKISILSTLLPPVCFSNGPYRNSSSRRTRSRLEEGVEFASEGGLSLGGRGIQVIKRWYILIRF</sequence>
<accession>A0A9P5TX37</accession>
<comment type="caution">
    <text evidence="2">The sequence shown here is derived from an EMBL/GenBank/DDBJ whole genome shotgun (WGS) entry which is preliminary data.</text>
</comment>
<protein>
    <recommendedName>
        <fullName evidence="4">Secreted protein</fullName>
    </recommendedName>
</protein>
<organism evidence="2 3">
    <name type="scientific">Rhodocollybia butyracea</name>
    <dbReference type="NCBI Taxonomy" id="206335"/>
    <lineage>
        <taxon>Eukaryota</taxon>
        <taxon>Fungi</taxon>
        <taxon>Dikarya</taxon>
        <taxon>Basidiomycota</taxon>
        <taxon>Agaricomycotina</taxon>
        <taxon>Agaricomycetes</taxon>
        <taxon>Agaricomycetidae</taxon>
        <taxon>Agaricales</taxon>
        <taxon>Marasmiineae</taxon>
        <taxon>Omphalotaceae</taxon>
        <taxon>Rhodocollybia</taxon>
    </lineage>
</organism>
<gene>
    <name evidence="2" type="ORF">BDP27DRAFT_678066</name>
</gene>
<evidence type="ECO:0000313" key="2">
    <source>
        <dbReference type="EMBL" id="KAF9049409.1"/>
    </source>
</evidence>
<evidence type="ECO:0000256" key="1">
    <source>
        <dbReference type="SAM" id="SignalP"/>
    </source>
</evidence>
<name>A0A9P5TX37_9AGAR</name>
<evidence type="ECO:0008006" key="4">
    <source>
        <dbReference type="Google" id="ProtNLM"/>
    </source>
</evidence>
<dbReference type="EMBL" id="JADNRY010000478">
    <property type="protein sequence ID" value="KAF9049409.1"/>
    <property type="molecule type" value="Genomic_DNA"/>
</dbReference>